<evidence type="ECO:0000313" key="1">
    <source>
        <dbReference type="EMBL" id="PYZ96800.1"/>
    </source>
</evidence>
<dbReference type="AlphaFoldDB" id="A0A2W0H9Q5"/>
<dbReference type="EMBL" id="PDOF01000002">
    <property type="protein sequence ID" value="PYZ96800.1"/>
    <property type="molecule type" value="Genomic_DNA"/>
</dbReference>
<proteinExistence type="predicted"/>
<protein>
    <recommendedName>
        <fullName evidence="3">DUF2281 domain-containing protein</fullName>
    </recommendedName>
</protein>
<accession>A0A2W0H9Q5</accession>
<gene>
    <name evidence="1" type="ORF">CR205_14055</name>
</gene>
<reference evidence="1 2" key="1">
    <citation type="submission" date="2017-10" db="EMBL/GenBank/DDBJ databases">
        <title>Bacillus sp. nov., a halophilic bacterium isolated from a Yangshapao Lake.</title>
        <authorList>
            <person name="Wang H."/>
        </authorList>
    </citation>
    <scope>NUCLEOTIDE SEQUENCE [LARGE SCALE GENOMIC DNA]</scope>
    <source>
        <strain evidence="1 2">YSP-3</strain>
    </source>
</reference>
<dbReference type="OrthoDB" id="2891732at2"/>
<comment type="caution">
    <text evidence="1">The sequence shown here is derived from an EMBL/GenBank/DDBJ whole genome shotgun (WGS) entry which is preliminary data.</text>
</comment>
<dbReference type="Proteomes" id="UP000248066">
    <property type="component" value="Unassembled WGS sequence"/>
</dbReference>
<dbReference type="RefSeq" id="WP_110520738.1">
    <property type="nucleotide sequence ID" value="NZ_PDOF01000002.1"/>
</dbReference>
<evidence type="ECO:0008006" key="3">
    <source>
        <dbReference type="Google" id="ProtNLM"/>
    </source>
</evidence>
<evidence type="ECO:0000313" key="2">
    <source>
        <dbReference type="Proteomes" id="UP000248066"/>
    </source>
</evidence>
<keyword evidence="2" id="KW-1185">Reference proteome</keyword>
<sequence length="71" mass="8325">MAVNREELHRMVDHLSQDQLDEAHDYILQLKQTQEEELSQGQVEGLFDQDAYYEEGEKNPPGMASNRYIDK</sequence>
<name>A0A2W0H9Q5_9BACI</name>
<organism evidence="1 2">
    <name type="scientific">Alteribacter lacisalsi</name>
    <dbReference type="NCBI Taxonomy" id="2045244"/>
    <lineage>
        <taxon>Bacteria</taxon>
        <taxon>Bacillati</taxon>
        <taxon>Bacillota</taxon>
        <taxon>Bacilli</taxon>
        <taxon>Bacillales</taxon>
        <taxon>Bacillaceae</taxon>
        <taxon>Alteribacter</taxon>
    </lineage>
</organism>